<evidence type="ECO:0000259" key="3">
    <source>
        <dbReference type="Pfam" id="PF00685"/>
    </source>
</evidence>
<dbReference type="InterPro" id="IPR000863">
    <property type="entry name" value="Sulfotransferase_dom"/>
</dbReference>
<name>D5E8W2_METMS</name>
<sequence>MTFYDISPIVIISHRRSGTHWSIDTIRNNLVGVGSEYYNLDRIQKKNKYHLSIDEFMGNVEKCNGIPVLKSHMASDFTPFSGDEKQFVQDLLANSKIIYIYRDGRDVLTSLYYYMAKFEPNLPSFSQFLKMKENFNSTYVNLNRVEYWNEHVSGWTKNDDFDVCTISYEDLFYRYNKTVHILADFLNIPIAPDGVRKVDLQKPNLIEKIMNKMNVYSLPSSAIAPRKGVVGDWMNCFSEEDLDFFNSIATELMVELNYYKQNR</sequence>
<dbReference type="Pfam" id="PF00685">
    <property type="entry name" value="Sulfotransfer_1"/>
    <property type="match status" value="1"/>
</dbReference>
<organism evidence="4 5">
    <name type="scientific">Methanohalophilus mahii (strain ATCC 35705 / DSM 5219 / SLP)</name>
    <dbReference type="NCBI Taxonomy" id="547558"/>
    <lineage>
        <taxon>Archaea</taxon>
        <taxon>Methanobacteriati</taxon>
        <taxon>Methanobacteriota</taxon>
        <taxon>Stenosarchaea group</taxon>
        <taxon>Methanomicrobia</taxon>
        <taxon>Methanosarcinales</taxon>
        <taxon>Methanosarcinaceae</taxon>
        <taxon>Methanohalophilus</taxon>
    </lineage>
</organism>
<dbReference type="KEGG" id="mmh:Mmah_0085"/>
<evidence type="ECO:0000256" key="2">
    <source>
        <dbReference type="ARBA" id="ARBA00022679"/>
    </source>
</evidence>
<accession>D5E8W2</accession>
<dbReference type="AlphaFoldDB" id="D5E8W2"/>
<dbReference type="PANTHER" id="PTHR11783">
    <property type="entry name" value="SULFOTRANSFERASE SULT"/>
    <property type="match status" value="1"/>
</dbReference>
<dbReference type="EMBL" id="CP001994">
    <property type="protein sequence ID" value="ADE35621.1"/>
    <property type="molecule type" value="Genomic_DNA"/>
</dbReference>
<evidence type="ECO:0000256" key="1">
    <source>
        <dbReference type="ARBA" id="ARBA00005771"/>
    </source>
</evidence>
<keyword evidence="2 4" id="KW-0808">Transferase</keyword>
<dbReference type="InterPro" id="IPR027417">
    <property type="entry name" value="P-loop_NTPase"/>
</dbReference>
<evidence type="ECO:0000313" key="4">
    <source>
        <dbReference type="EMBL" id="ADE35621.1"/>
    </source>
</evidence>
<protein>
    <submittedName>
        <fullName evidence="4">Sulfotransferase</fullName>
    </submittedName>
</protein>
<evidence type="ECO:0000313" key="5">
    <source>
        <dbReference type="Proteomes" id="UP000001059"/>
    </source>
</evidence>
<dbReference type="Proteomes" id="UP000001059">
    <property type="component" value="Chromosome"/>
</dbReference>
<comment type="similarity">
    <text evidence="1">Belongs to the sulfotransferase 1 family.</text>
</comment>
<gene>
    <name evidence="4" type="ordered locus">Mmah_0085</name>
</gene>
<dbReference type="Gene3D" id="3.40.50.300">
    <property type="entry name" value="P-loop containing nucleotide triphosphate hydrolases"/>
    <property type="match status" value="1"/>
</dbReference>
<dbReference type="GO" id="GO:0008146">
    <property type="term" value="F:sulfotransferase activity"/>
    <property type="evidence" value="ECO:0007669"/>
    <property type="project" value="InterPro"/>
</dbReference>
<dbReference type="HOGENOM" id="CLU_1114096_0_0_2"/>
<proteinExistence type="inferred from homology"/>
<dbReference type="RefSeq" id="WP_013036564.1">
    <property type="nucleotide sequence ID" value="NC_014002.1"/>
</dbReference>
<dbReference type="GeneID" id="8982216"/>
<feature type="domain" description="Sulfotransferase" evidence="3">
    <location>
        <begin position="9"/>
        <end position="254"/>
    </location>
</feature>
<keyword evidence="5" id="KW-1185">Reference proteome</keyword>
<dbReference type="STRING" id="547558.Mmah_0085"/>
<reference evidence="4 5" key="1">
    <citation type="submission" date="2010-03" db="EMBL/GenBank/DDBJ databases">
        <title>The complete genome of Methanohalophilus mahii DSM 5219.</title>
        <authorList>
            <consortium name="US DOE Joint Genome Institute (JGI-PGF)"/>
            <person name="Lucas S."/>
            <person name="Copeland A."/>
            <person name="Lapidus A."/>
            <person name="Glavina del Rio T."/>
            <person name="Dalin E."/>
            <person name="Tice H."/>
            <person name="Bruce D."/>
            <person name="Goodwin L."/>
            <person name="Pitluck S."/>
            <person name="Kyrpides N."/>
            <person name="Mavromatis K."/>
            <person name="Ivanova N."/>
            <person name="Lykidis A."/>
            <person name="Saunders E."/>
            <person name="Brettin T."/>
            <person name="Detter J.C."/>
            <person name="Han C."/>
            <person name="Land M."/>
            <person name="Hauser L."/>
            <person name="Markowitz V."/>
            <person name="Cheng J.-F."/>
            <person name="Hugenholtz P."/>
            <person name="Woyke T."/>
            <person name="Wu D."/>
            <person name="Spring S."/>
            <person name="Schneider S."/>
            <person name="Schroeder M."/>
            <person name="Klenk H.-P."/>
            <person name="Eisen J.A."/>
        </authorList>
    </citation>
    <scope>NUCLEOTIDE SEQUENCE [LARGE SCALE GENOMIC DNA]</scope>
    <source>
        <strain evidence="5">ATCC 35705 / DSM 5219 / SLP</strain>
    </source>
</reference>
<dbReference type="SUPFAM" id="SSF52540">
    <property type="entry name" value="P-loop containing nucleoside triphosphate hydrolases"/>
    <property type="match status" value="1"/>
</dbReference>